<organism evidence="4 5">
    <name type="scientific">Candidatus Kerfeldbacteria bacterium CG_4_10_14_0_8_um_filter_42_10</name>
    <dbReference type="NCBI Taxonomy" id="2014248"/>
    <lineage>
        <taxon>Bacteria</taxon>
        <taxon>Candidatus Kerfeldiibacteriota</taxon>
    </lineage>
</organism>
<comment type="similarity">
    <text evidence="1 2">Belongs to the small heat shock protein (HSP20) family.</text>
</comment>
<dbReference type="PANTHER" id="PTHR11527">
    <property type="entry name" value="HEAT-SHOCK PROTEIN 20 FAMILY MEMBER"/>
    <property type="match status" value="1"/>
</dbReference>
<proteinExistence type="inferred from homology"/>
<dbReference type="CDD" id="cd06464">
    <property type="entry name" value="ACD_sHsps-like"/>
    <property type="match status" value="1"/>
</dbReference>
<dbReference type="Proteomes" id="UP000230779">
    <property type="component" value="Unassembled WGS sequence"/>
</dbReference>
<evidence type="ECO:0000256" key="1">
    <source>
        <dbReference type="PROSITE-ProRule" id="PRU00285"/>
    </source>
</evidence>
<dbReference type="AlphaFoldDB" id="A0A2M7RFL3"/>
<evidence type="ECO:0000259" key="3">
    <source>
        <dbReference type="PROSITE" id="PS01031"/>
    </source>
</evidence>
<sequence>MRLIKWTPSLEPWEEGDKWLDDWKTGFDSGFVPAIDVYQTKEAVVVETPLAGVNPEKVNISIENDVLTIEGSMEKKSELEEKDYYRKEVRAGSFHRAVALPVSVEGDKAKADFDNGILKISIPKSEKAKPKSIKVNVIKKKKQ</sequence>
<comment type="caution">
    <text evidence="4">The sequence shown here is derived from an EMBL/GenBank/DDBJ whole genome shotgun (WGS) entry which is preliminary data.</text>
</comment>
<feature type="domain" description="SHSP" evidence="3">
    <location>
        <begin position="26"/>
        <end position="138"/>
    </location>
</feature>
<dbReference type="EMBL" id="PFMD01000078">
    <property type="protein sequence ID" value="PIY95539.1"/>
    <property type="molecule type" value="Genomic_DNA"/>
</dbReference>
<dbReference type="SUPFAM" id="SSF49764">
    <property type="entry name" value="HSP20-like chaperones"/>
    <property type="match status" value="1"/>
</dbReference>
<dbReference type="InterPro" id="IPR031107">
    <property type="entry name" value="Small_HSP"/>
</dbReference>
<evidence type="ECO:0000256" key="2">
    <source>
        <dbReference type="RuleBase" id="RU003616"/>
    </source>
</evidence>
<dbReference type="Gene3D" id="2.60.40.790">
    <property type="match status" value="1"/>
</dbReference>
<dbReference type="InterPro" id="IPR008978">
    <property type="entry name" value="HSP20-like_chaperone"/>
</dbReference>
<dbReference type="Pfam" id="PF00011">
    <property type="entry name" value="HSP20"/>
    <property type="match status" value="1"/>
</dbReference>
<protein>
    <submittedName>
        <fullName evidence="4">Heat-shock protein Hsp20</fullName>
    </submittedName>
</protein>
<reference evidence="4 5" key="1">
    <citation type="submission" date="2017-09" db="EMBL/GenBank/DDBJ databases">
        <title>Depth-based differentiation of microbial function through sediment-hosted aquifers and enrichment of novel symbionts in the deep terrestrial subsurface.</title>
        <authorList>
            <person name="Probst A.J."/>
            <person name="Ladd B."/>
            <person name="Jarett J.K."/>
            <person name="Geller-Mcgrath D.E."/>
            <person name="Sieber C.M."/>
            <person name="Emerson J.B."/>
            <person name="Anantharaman K."/>
            <person name="Thomas B.C."/>
            <person name="Malmstrom R."/>
            <person name="Stieglmeier M."/>
            <person name="Klingl A."/>
            <person name="Woyke T."/>
            <person name="Ryan C.M."/>
            <person name="Banfield J.F."/>
        </authorList>
    </citation>
    <scope>NUCLEOTIDE SEQUENCE [LARGE SCALE GENOMIC DNA]</scope>
    <source>
        <strain evidence="4">CG_4_10_14_0_8_um_filter_42_10</strain>
    </source>
</reference>
<accession>A0A2M7RFL3</accession>
<dbReference type="PROSITE" id="PS01031">
    <property type="entry name" value="SHSP"/>
    <property type="match status" value="1"/>
</dbReference>
<evidence type="ECO:0000313" key="4">
    <source>
        <dbReference type="EMBL" id="PIY95539.1"/>
    </source>
</evidence>
<evidence type="ECO:0000313" key="5">
    <source>
        <dbReference type="Proteomes" id="UP000230779"/>
    </source>
</evidence>
<gene>
    <name evidence="4" type="ORF">COY66_06520</name>
</gene>
<name>A0A2M7RFL3_9BACT</name>
<dbReference type="InterPro" id="IPR002068">
    <property type="entry name" value="A-crystallin/Hsp20_dom"/>
</dbReference>